<dbReference type="InterPro" id="IPR043128">
    <property type="entry name" value="Rev_trsase/Diguanyl_cyclase"/>
</dbReference>
<dbReference type="InterPro" id="IPR029787">
    <property type="entry name" value="Nucleotide_cyclase"/>
</dbReference>
<dbReference type="Proteomes" id="UP001222118">
    <property type="component" value="Chromosome"/>
</dbReference>
<dbReference type="SUPFAM" id="SSF55073">
    <property type="entry name" value="Nucleotide cyclase"/>
    <property type="match status" value="1"/>
</dbReference>
<dbReference type="PROSITE" id="PS50887">
    <property type="entry name" value="GGDEF"/>
    <property type="match status" value="1"/>
</dbReference>
<evidence type="ECO:0000256" key="1">
    <source>
        <dbReference type="SAM" id="Phobius"/>
    </source>
</evidence>
<dbReference type="Pfam" id="PF00563">
    <property type="entry name" value="EAL"/>
    <property type="match status" value="1"/>
</dbReference>
<dbReference type="SMART" id="SM00052">
    <property type="entry name" value="EAL"/>
    <property type="match status" value="1"/>
</dbReference>
<dbReference type="Pfam" id="PF05228">
    <property type="entry name" value="CHASE4"/>
    <property type="match status" value="1"/>
</dbReference>
<dbReference type="SMART" id="SM00267">
    <property type="entry name" value="GGDEF"/>
    <property type="match status" value="1"/>
</dbReference>
<evidence type="ECO:0000259" key="3">
    <source>
        <dbReference type="PROSITE" id="PS50887"/>
    </source>
</evidence>
<dbReference type="CDD" id="cd01948">
    <property type="entry name" value="EAL"/>
    <property type="match status" value="1"/>
</dbReference>
<dbReference type="SUPFAM" id="SSF141868">
    <property type="entry name" value="EAL domain-like"/>
    <property type="match status" value="1"/>
</dbReference>
<feature type="domain" description="EAL" evidence="2">
    <location>
        <begin position="482"/>
        <end position="732"/>
    </location>
</feature>
<keyword evidence="1" id="KW-0812">Transmembrane</keyword>
<gene>
    <name evidence="4" type="ORF">PSQ90_12180</name>
</gene>
<evidence type="ECO:0000259" key="2">
    <source>
        <dbReference type="PROSITE" id="PS50883"/>
    </source>
</evidence>
<evidence type="ECO:0000313" key="4">
    <source>
        <dbReference type="EMBL" id="WDR05046.1"/>
    </source>
</evidence>
<keyword evidence="1" id="KW-1133">Transmembrane helix</keyword>
<dbReference type="PROSITE" id="PS50883">
    <property type="entry name" value="EAL"/>
    <property type="match status" value="1"/>
</dbReference>
<dbReference type="InterPro" id="IPR035919">
    <property type="entry name" value="EAL_sf"/>
</dbReference>
<dbReference type="PANTHER" id="PTHR44757:SF4">
    <property type="entry name" value="DIGUANYLATE CYCLASE DGCE-RELATED"/>
    <property type="match status" value="1"/>
</dbReference>
<proteinExistence type="predicted"/>
<dbReference type="Gene3D" id="3.20.20.450">
    <property type="entry name" value="EAL domain"/>
    <property type="match status" value="1"/>
</dbReference>
<dbReference type="InterPro" id="IPR052155">
    <property type="entry name" value="Biofilm_reg_signaling"/>
</dbReference>
<organism evidence="4 5">
    <name type="scientific">Devosia rhodophyticola</name>
    <dbReference type="NCBI Taxonomy" id="3026423"/>
    <lineage>
        <taxon>Bacteria</taxon>
        <taxon>Pseudomonadati</taxon>
        <taxon>Pseudomonadota</taxon>
        <taxon>Alphaproteobacteria</taxon>
        <taxon>Hyphomicrobiales</taxon>
        <taxon>Devosiaceae</taxon>
        <taxon>Devosia</taxon>
    </lineage>
</organism>
<evidence type="ECO:0000313" key="5">
    <source>
        <dbReference type="Proteomes" id="UP001222118"/>
    </source>
</evidence>
<feature type="domain" description="GGDEF" evidence="3">
    <location>
        <begin position="340"/>
        <end position="473"/>
    </location>
</feature>
<keyword evidence="5" id="KW-1185">Reference proteome</keyword>
<dbReference type="EMBL" id="CP118247">
    <property type="protein sequence ID" value="WDR05046.1"/>
    <property type="molecule type" value="Genomic_DNA"/>
</dbReference>
<dbReference type="InterPro" id="IPR000160">
    <property type="entry name" value="GGDEF_dom"/>
</dbReference>
<dbReference type="InterPro" id="IPR001633">
    <property type="entry name" value="EAL_dom"/>
</dbReference>
<sequence length="741" mass="81043">MRENNIPIQTRHLSASVLLPAILAMVIAVAGVMGFVFWTTSNIDSRAMTQQTDLAAKVLAARRDSLLKEQQSIAMRDETLLNTRFDFNPDWVDQQLGKCMFAFFGHDGTILLDPENQPLYVMQNGNSVSTNTFSAIAPAVLPLVQQLRNEIAAGGLVPFNSGQSDMPLQLSDIVVIGGQPAIVSLSPIVSNTRTISQQAGTELIVVSLVSLTATPSWAMNGTLFENARFTGIDGQDPDKSAFPLINAAGRLKGFFEWTPDRPGSHLLRHTGPAMIGAFAVAAILVLYLTRRLRRSTNELEAQRQLSHHQANFDGLTGLANRAKFDADLADALARRDTDGGQVTLMMLDLDRFKQVNDTMGHHAGDELLSGVARRLRDTLSEDDIVARFGGDEFAVVHVTYLGTPDPTAIAHNIIAALQTPFETKRGKAFIGASIGIVSTSAGDAEPREMLRKADIALYKAKSGGRNRAVVYEERMNEVLQLQRTIESELREALRQSDQLSVEFQPLMSQPNGDIGGAEALARWLHPKYGKISPAKFIPVAENSGLIEDLGEFVLRRACEMGAQWPGRTIAVNISPTQLRNPTFATRVFDILHQTGMRATDLELEITESILLDDEHVSSQNLRTFRSSGIHIALDDFGTGYSSLSYLRRYPVDRIKIDRSFVSQLSKGHASVAIVQAIISLAHAMDIEITAEGVETEEQAEILIQLGSNTLQGYLFSRPVPADEIARIFADPGSGKSHRNVA</sequence>
<dbReference type="RefSeq" id="WP_282210565.1">
    <property type="nucleotide sequence ID" value="NZ_CP118247.1"/>
</dbReference>
<protein>
    <submittedName>
        <fullName evidence="4">EAL domain-containing protein</fullName>
    </submittedName>
</protein>
<dbReference type="PANTHER" id="PTHR44757">
    <property type="entry name" value="DIGUANYLATE CYCLASE DGCP"/>
    <property type="match status" value="1"/>
</dbReference>
<dbReference type="InterPro" id="IPR007892">
    <property type="entry name" value="CHASE4"/>
</dbReference>
<keyword evidence="1" id="KW-0472">Membrane</keyword>
<reference evidence="4 5" key="1">
    <citation type="submission" date="2023-02" db="EMBL/GenBank/DDBJ databases">
        <title>Devosia chondri sp. nov., isolated from the phycosphere of marine algae.</title>
        <authorList>
            <person name="Kim J.M."/>
            <person name="Lee J.K."/>
            <person name="Choi B.J."/>
            <person name="Bayburt H."/>
            <person name="Jeon C.O."/>
        </authorList>
    </citation>
    <scope>NUCLEOTIDE SEQUENCE [LARGE SCALE GENOMIC DNA]</scope>
    <source>
        <strain evidence="4 5">G2-5</strain>
    </source>
</reference>
<dbReference type="Pfam" id="PF00990">
    <property type="entry name" value="GGDEF"/>
    <property type="match status" value="1"/>
</dbReference>
<dbReference type="NCBIfam" id="TIGR00254">
    <property type="entry name" value="GGDEF"/>
    <property type="match status" value="1"/>
</dbReference>
<dbReference type="CDD" id="cd01949">
    <property type="entry name" value="GGDEF"/>
    <property type="match status" value="1"/>
</dbReference>
<name>A0ABY7YUK3_9HYPH</name>
<dbReference type="Gene3D" id="3.30.70.270">
    <property type="match status" value="1"/>
</dbReference>
<feature type="transmembrane region" description="Helical" evidence="1">
    <location>
        <begin position="12"/>
        <end position="38"/>
    </location>
</feature>
<accession>A0ABY7YUK3</accession>